<evidence type="ECO:0000256" key="1">
    <source>
        <dbReference type="ARBA" id="ARBA00022448"/>
    </source>
</evidence>
<dbReference type="PANTHER" id="PTHR47366">
    <property type="entry name" value="TWO-ON-TWO HEMOGLOBIN-3"/>
    <property type="match status" value="1"/>
</dbReference>
<comment type="caution">
    <text evidence="6">The sequence shown here is derived from an EMBL/GenBank/DDBJ whole genome shotgun (WGS) entry which is preliminary data.</text>
</comment>
<dbReference type="SUPFAM" id="SSF46458">
    <property type="entry name" value="Globin-like"/>
    <property type="match status" value="1"/>
</dbReference>
<dbReference type="InterPro" id="IPR009050">
    <property type="entry name" value="Globin-like_sf"/>
</dbReference>
<dbReference type="GO" id="GO:0020037">
    <property type="term" value="F:heme binding"/>
    <property type="evidence" value="ECO:0007669"/>
    <property type="project" value="InterPro"/>
</dbReference>
<dbReference type="PATRIC" id="fig|294.162.peg.152"/>
<dbReference type="GO" id="GO:0005344">
    <property type="term" value="F:oxygen carrier activity"/>
    <property type="evidence" value="ECO:0007669"/>
    <property type="project" value="InterPro"/>
</dbReference>
<gene>
    <name evidence="6" type="ORF">AN403_6184</name>
</gene>
<organism evidence="6 7">
    <name type="scientific">Pseudomonas fluorescens</name>
    <dbReference type="NCBI Taxonomy" id="294"/>
    <lineage>
        <taxon>Bacteria</taxon>
        <taxon>Pseudomonadati</taxon>
        <taxon>Pseudomonadota</taxon>
        <taxon>Gammaproteobacteria</taxon>
        <taxon>Pseudomonadales</taxon>
        <taxon>Pseudomonadaceae</taxon>
        <taxon>Pseudomonas</taxon>
    </lineage>
</organism>
<dbReference type="CDD" id="cd14773">
    <property type="entry name" value="TrHb2_PhHbO-like_O"/>
    <property type="match status" value="1"/>
</dbReference>
<evidence type="ECO:0000256" key="5">
    <source>
        <dbReference type="ARBA" id="ARBA00034496"/>
    </source>
</evidence>
<sequence>MPWTSHSRVGPSRLIPEHDLYQKAPLSPRYYPRETHSKAREMTNPYQLLGVHALCEAFYAIMDTQPEAADIRRMHGSDLGPIKEKLYEYLSGWMGGPPLYQLRHGTVCMTKPHQPYAIGSRERDQWLLCMDLALERIGASAEVKAMLQGPMALIADAVRNRSSGAIEREAAQGGE</sequence>
<evidence type="ECO:0000256" key="2">
    <source>
        <dbReference type="ARBA" id="ARBA00022617"/>
    </source>
</evidence>
<dbReference type="InterPro" id="IPR044203">
    <property type="entry name" value="GlbO/GLB3-like"/>
</dbReference>
<dbReference type="InterPro" id="IPR001486">
    <property type="entry name" value="Hemoglobin_trunc"/>
</dbReference>
<keyword evidence="3" id="KW-0479">Metal-binding</keyword>
<dbReference type="GO" id="GO:0019825">
    <property type="term" value="F:oxygen binding"/>
    <property type="evidence" value="ECO:0007669"/>
    <property type="project" value="InterPro"/>
</dbReference>
<evidence type="ECO:0000256" key="3">
    <source>
        <dbReference type="ARBA" id="ARBA00022723"/>
    </source>
</evidence>
<evidence type="ECO:0000313" key="6">
    <source>
        <dbReference type="EMBL" id="KPU62071.1"/>
    </source>
</evidence>
<dbReference type="EMBL" id="LJXB01000036">
    <property type="protein sequence ID" value="KPU62071.1"/>
    <property type="molecule type" value="Genomic_DNA"/>
</dbReference>
<evidence type="ECO:0000256" key="4">
    <source>
        <dbReference type="ARBA" id="ARBA00023004"/>
    </source>
</evidence>
<keyword evidence="4" id="KW-0408">Iron</keyword>
<dbReference type="Gene3D" id="1.10.490.10">
    <property type="entry name" value="Globins"/>
    <property type="match status" value="1"/>
</dbReference>
<keyword evidence="1" id="KW-0813">Transport</keyword>
<keyword evidence="2" id="KW-0349">Heme</keyword>
<dbReference type="AlphaFoldDB" id="A0A0P8ZWL5"/>
<proteinExistence type="inferred from homology"/>
<dbReference type="InterPro" id="IPR012292">
    <property type="entry name" value="Globin/Proto"/>
</dbReference>
<evidence type="ECO:0000313" key="7">
    <source>
        <dbReference type="Proteomes" id="UP000050349"/>
    </source>
</evidence>
<dbReference type="PANTHER" id="PTHR47366:SF1">
    <property type="entry name" value="TWO-ON-TWO HEMOGLOBIN-3"/>
    <property type="match status" value="1"/>
</dbReference>
<reference evidence="6 7" key="1">
    <citation type="submission" date="2015-09" db="EMBL/GenBank/DDBJ databases">
        <authorList>
            <person name="Jackson K.R."/>
            <person name="Lunt B.L."/>
            <person name="Fisher J.N.B."/>
            <person name="Gardner A.V."/>
            <person name="Bailey M.E."/>
            <person name="Deus L.M."/>
            <person name="Earl A.S."/>
            <person name="Gibby P.D."/>
            <person name="Hartmann K.A."/>
            <person name="Liu J.E."/>
            <person name="Manci A.M."/>
            <person name="Nielsen D.A."/>
            <person name="Solomon M.B."/>
            <person name="Breakwell D.P."/>
            <person name="Burnett S.H."/>
            <person name="Grose J.H."/>
        </authorList>
    </citation>
    <scope>NUCLEOTIDE SEQUENCE [LARGE SCALE GENOMIC DNA]</scope>
    <source>
        <strain evidence="6 7">S613</strain>
    </source>
</reference>
<accession>A0A0P8ZWL5</accession>
<name>A0A0P8ZWL5_PSEFL</name>
<comment type="similarity">
    <text evidence="5">Belongs to the truncated hemoglobin family. Group II subfamily.</text>
</comment>
<dbReference type="GO" id="GO:0046872">
    <property type="term" value="F:metal ion binding"/>
    <property type="evidence" value="ECO:0007669"/>
    <property type="project" value="UniProtKB-KW"/>
</dbReference>
<dbReference type="Proteomes" id="UP000050349">
    <property type="component" value="Unassembled WGS sequence"/>
</dbReference>
<dbReference type="Pfam" id="PF01152">
    <property type="entry name" value="Bac_globin"/>
    <property type="match status" value="1"/>
</dbReference>
<protein>
    <submittedName>
        <fullName evidence="6">Bacterial-like globin family protein</fullName>
    </submittedName>
</protein>